<evidence type="ECO:0000256" key="1">
    <source>
        <dbReference type="ARBA" id="ARBA00008525"/>
    </source>
</evidence>
<comment type="caution">
    <text evidence="2">The sequence shown here is derived from an EMBL/GenBank/DDBJ whole genome shotgun (WGS) entry which is preliminary data.</text>
</comment>
<dbReference type="AlphaFoldDB" id="A0A917G984"/>
<evidence type="ECO:0000313" key="2">
    <source>
        <dbReference type="EMBL" id="GGG30566.1"/>
    </source>
</evidence>
<sequence>MTYQSLITAMKNFRSTQDRSSFDQVCLEIEHHKHNKMTRKDMVMLVDAYACIGKYALASSLCEMIPNKSKKEFKKYQTIKNKPDLHFTFVELSQMDTSQLPTFTYCPNPLESGILSFGAPEVCDCCGEVVTIYSEAGLYCMEEVHLLCPHCIHSGKAAKKFNGTFQQMHEFVSKPHANYELSCCTPGYISWQGEYWPAHCDDHCAFIGFVGANELDDLGIWDTVEHTTAYDINVLQEYMRDGGDLQGYLFQCLHCKTYVLYADAS</sequence>
<dbReference type="Proteomes" id="UP000616608">
    <property type="component" value="Unassembled WGS sequence"/>
</dbReference>
<reference evidence="2" key="1">
    <citation type="journal article" date="2014" name="Int. J. Syst. Evol. Microbiol.">
        <title>Complete genome sequence of Corynebacterium casei LMG S-19264T (=DSM 44701T), isolated from a smear-ripened cheese.</title>
        <authorList>
            <consortium name="US DOE Joint Genome Institute (JGI-PGF)"/>
            <person name="Walter F."/>
            <person name="Albersmeier A."/>
            <person name="Kalinowski J."/>
            <person name="Ruckert C."/>
        </authorList>
    </citation>
    <scope>NUCLEOTIDE SEQUENCE</scope>
    <source>
        <strain evidence="2">CGMCC 1.15760</strain>
    </source>
</reference>
<dbReference type="RefSeq" id="WP_188615547.1">
    <property type="nucleotide sequence ID" value="NZ_BMJT01000010.1"/>
</dbReference>
<evidence type="ECO:0008006" key="4">
    <source>
        <dbReference type="Google" id="ProtNLM"/>
    </source>
</evidence>
<protein>
    <recommendedName>
        <fullName evidence="4">CbrC family protein</fullName>
    </recommendedName>
</protein>
<evidence type="ECO:0000313" key="3">
    <source>
        <dbReference type="Proteomes" id="UP000616608"/>
    </source>
</evidence>
<name>A0A917G984_9BACI</name>
<proteinExistence type="inferred from homology"/>
<dbReference type="EMBL" id="BMJT01000010">
    <property type="protein sequence ID" value="GGG30566.1"/>
    <property type="molecule type" value="Genomic_DNA"/>
</dbReference>
<accession>A0A917G984</accession>
<dbReference type="InterPro" id="IPR005363">
    <property type="entry name" value="UPF0167"/>
</dbReference>
<reference evidence="2" key="2">
    <citation type="submission" date="2020-09" db="EMBL/GenBank/DDBJ databases">
        <authorList>
            <person name="Sun Q."/>
            <person name="Zhou Y."/>
        </authorList>
    </citation>
    <scope>NUCLEOTIDE SEQUENCE</scope>
    <source>
        <strain evidence="2">CGMCC 1.15760</strain>
    </source>
</reference>
<keyword evidence="3" id="KW-1185">Reference proteome</keyword>
<organism evidence="2 3">
    <name type="scientific">Lysinibacillus alkalisoli</name>
    <dbReference type="NCBI Taxonomy" id="1911548"/>
    <lineage>
        <taxon>Bacteria</taxon>
        <taxon>Bacillati</taxon>
        <taxon>Bacillota</taxon>
        <taxon>Bacilli</taxon>
        <taxon>Bacillales</taxon>
        <taxon>Bacillaceae</taxon>
        <taxon>Lysinibacillus</taxon>
    </lineage>
</organism>
<comment type="similarity">
    <text evidence="1">Belongs to the UPF0167 family.</text>
</comment>
<gene>
    <name evidence="2" type="ORF">GCM10007425_26470</name>
</gene>
<dbReference type="Pfam" id="PF03691">
    <property type="entry name" value="UPF0167"/>
    <property type="match status" value="1"/>
</dbReference>